<feature type="chain" id="PRO_5003591008" description="4Fe-4S ferredoxin-type domain-containing protein" evidence="2">
    <location>
        <begin position="28"/>
        <end position="247"/>
    </location>
</feature>
<protein>
    <recommendedName>
        <fullName evidence="5">4Fe-4S ferredoxin-type domain-containing protein</fullName>
    </recommendedName>
</protein>
<reference evidence="3 4" key="1">
    <citation type="submission" date="2012-01" db="EMBL/GenBank/DDBJ databases">
        <title>The Genome Sequence of Facklamia languida CCUG 37842.</title>
        <authorList>
            <consortium name="The Broad Institute Genome Sequencing Platform"/>
            <person name="Earl A."/>
            <person name="Ward D."/>
            <person name="Feldgarden M."/>
            <person name="Gevers D."/>
            <person name="Huys G."/>
            <person name="Young S.K."/>
            <person name="Zeng Q."/>
            <person name="Gargeya S."/>
            <person name="Fitzgerald M."/>
            <person name="Haas B."/>
            <person name="Abouelleil A."/>
            <person name="Alvarado L."/>
            <person name="Arachchi H.M."/>
            <person name="Berlin A."/>
            <person name="Chapman S.B."/>
            <person name="Gearin G."/>
            <person name="Goldberg J."/>
            <person name="Griggs A."/>
            <person name="Gujja S."/>
            <person name="Hansen M."/>
            <person name="Heiman D."/>
            <person name="Howarth C."/>
            <person name="Larimer J."/>
            <person name="Lui A."/>
            <person name="MacDonald P.J.P."/>
            <person name="McCowen C."/>
            <person name="Montmayeur A."/>
            <person name="Murphy C."/>
            <person name="Neiman D."/>
            <person name="Pearson M."/>
            <person name="Priest M."/>
            <person name="Roberts A."/>
            <person name="Saif S."/>
            <person name="Shea T."/>
            <person name="Sisk P."/>
            <person name="Stolte C."/>
            <person name="Sykes S."/>
            <person name="Wortman J."/>
            <person name="Nusbaum C."/>
            <person name="Birren B."/>
        </authorList>
    </citation>
    <scope>NUCLEOTIDE SEQUENCE [LARGE SCALE GENOMIC DNA]</scope>
    <source>
        <strain evidence="3 4">CCUG 37842</strain>
    </source>
</reference>
<keyword evidence="4" id="KW-1185">Reference proteome</keyword>
<feature type="signal peptide" evidence="2">
    <location>
        <begin position="1"/>
        <end position="27"/>
    </location>
</feature>
<dbReference type="RefSeq" id="WP_006308140.1">
    <property type="nucleotide sequence ID" value="NZ_JH601133.1"/>
</dbReference>
<dbReference type="InterPro" id="IPR047750">
    <property type="entry name" value="YdjY-like"/>
</dbReference>
<evidence type="ECO:0008006" key="5">
    <source>
        <dbReference type="Google" id="ProtNLM"/>
    </source>
</evidence>
<dbReference type="Proteomes" id="UP000006190">
    <property type="component" value="Unassembled WGS sequence"/>
</dbReference>
<evidence type="ECO:0000256" key="2">
    <source>
        <dbReference type="SAM" id="SignalP"/>
    </source>
</evidence>
<dbReference type="STRING" id="883113.HMPREF9708_00255"/>
<dbReference type="eggNOG" id="ENOG502Z95F">
    <property type="taxonomic scope" value="Bacteria"/>
</dbReference>
<dbReference type="AlphaFoldDB" id="H3NHB6"/>
<dbReference type="NCBIfam" id="NF040466">
    <property type="entry name" value="ydjY_domain"/>
    <property type="match status" value="1"/>
</dbReference>
<accession>H3NHB6</accession>
<feature type="compositionally biased region" description="Acidic residues" evidence="1">
    <location>
        <begin position="217"/>
        <end position="247"/>
    </location>
</feature>
<evidence type="ECO:0000313" key="3">
    <source>
        <dbReference type="EMBL" id="EHR38171.1"/>
    </source>
</evidence>
<evidence type="ECO:0000256" key="1">
    <source>
        <dbReference type="SAM" id="MobiDB-lite"/>
    </source>
</evidence>
<comment type="caution">
    <text evidence="3">The sequence shown here is derived from an EMBL/GenBank/DDBJ whole genome shotgun (WGS) entry which is preliminary data.</text>
</comment>
<organism evidence="3 4">
    <name type="scientific">Facklamia languida CCUG 37842</name>
    <dbReference type="NCBI Taxonomy" id="883113"/>
    <lineage>
        <taxon>Bacteria</taxon>
        <taxon>Bacillati</taxon>
        <taxon>Bacillota</taxon>
        <taxon>Bacilli</taxon>
        <taxon>Lactobacillales</taxon>
        <taxon>Aerococcaceae</taxon>
        <taxon>Facklamia</taxon>
    </lineage>
</organism>
<name>H3NHB6_9LACT</name>
<evidence type="ECO:0000313" key="4">
    <source>
        <dbReference type="Proteomes" id="UP000006190"/>
    </source>
</evidence>
<gene>
    <name evidence="3" type="ORF">HMPREF9708_00255</name>
</gene>
<feature type="region of interest" description="Disordered" evidence="1">
    <location>
        <begin position="212"/>
        <end position="247"/>
    </location>
</feature>
<sequence>MNKFIKKIASVAFTFVAAASLGVPTFAEESLPTEEEPILVDKENKTITLLAYVNGKYLETNTRHAIVFDDGNFGHKSIFGTKGNQDDFYEALKEIGAESGDNMTPENKEETQVEGDKINVTVTWDGAEKEYDINEVINDSNGNELDFRFGGNKERAHEVFNGCILCLDSCPVGLISNHTYTYGAVENRNEVNFTGDADVLPEEGTPVYITFSVKSEDDSDDQEKEDEEDAETEEAEDDDQEATKDEE</sequence>
<dbReference type="PATRIC" id="fig|883113.3.peg.260"/>
<keyword evidence="2" id="KW-0732">Signal</keyword>
<dbReference type="HOGENOM" id="CLU_098233_0_0_9"/>
<proteinExistence type="predicted"/>
<dbReference type="EMBL" id="AGEG01000002">
    <property type="protein sequence ID" value="EHR38171.1"/>
    <property type="molecule type" value="Genomic_DNA"/>
</dbReference>